<dbReference type="PANTHER" id="PTHR24220">
    <property type="entry name" value="IMPORT ATP-BINDING PROTEIN"/>
    <property type="match status" value="1"/>
</dbReference>
<dbReference type="Gene3D" id="3.40.50.300">
    <property type="entry name" value="P-loop containing nucleotide triphosphate hydrolases"/>
    <property type="match status" value="1"/>
</dbReference>
<evidence type="ECO:0000256" key="2">
    <source>
        <dbReference type="ARBA" id="ARBA00022741"/>
    </source>
</evidence>
<dbReference type="GO" id="GO:0098796">
    <property type="term" value="C:membrane protein complex"/>
    <property type="evidence" value="ECO:0007669"/>
    <property type="project" value="UniProtKB-ARBA"/>
</dbReference>
<dbReference type="Pfam" id="PF00005">
    <property type="entry name" value="ABC_tran"/>
    <property type="match status" value="1"/>
</dbReference>
<evidence type="ECO:0000313" key="6">
    <source>
        <dbReference type="Proteomes" id="UP001165079"/>
    </source>
</evidence>
<name>A0A9W6W354_9ACTN</name>
<gene>
    <name evidence="5" type="ORF">Afil01_25590</name>
</gene>
<dbReference type="InterPro" id="IPR003593">
    <property type="entry name" value="AAA+_ATPase"/>
</dbReference>
<keyword evidence="3 5" id="KW-0067">ATP-binding</keyword>
<proteinExistence type="predicted"/>
<dbReference type="GO" id="GO:0005886">
    <property type="term" value="C:plasma membrane"/>
    <property type="evidence" value="ECO:0007669"/>
    <property type="project" value="TreeGrafter"/>
</dbReference>
<dbReference type="InterPro" id="IPR027417">
    <property type="entry name" value="P-loop_NTPase"/>
</dbReference>
<dbReference type="GO" id="GO:0022857">
    <property type="term" value="F:transmembrane transporter activity"/>
    <property type="evidence" value="ECO:0007669"/>
    <property type="project" value="TreeGrafter"/>
</dbReference>
<dbReference type="PROSITE" id="PS00211">
    <property type="entry name" value="ABC_TRANSPORTER_1"/>
    <property type="match status" value="1"/>
</dbReference>
<comment type="caution">
    <text evidence="5">The sequence shown here is derived from an EMBL/GenBank/DDBJ whole genome shotgun (WGS) entry which is preliminary data.</text>
</comment>
<dbReference type="FunFam" id="3.40.50.300:FF:000032">
    <property type="entry name" value="Export ABC transporter ATP-binding protein"/>
    <property type="match status" value="1"/>
</dbReference>
<dbReference type="GO" id="GO:0016887">
    <property type="term" value="F:ATP hydrolysis activity"/>
    <property type="evidence" value="ECO:0007669"/>
    <property type="project" value="InterPro"/>
</dbReference>
<dbReference type="CDD" id="cd03255">
    <property type="entry name" value="ABC_MJ0796_LolCDE_FtsE"/>
    <property type="match status" value="1"/>
</dbReference>
<dbReference type="PROSITE" id="PS50893">
    <property type="entry name" value="ABC_TRANSPORTER_2"/>
    <property type="match status" value="1"/>
</dbReference>
<accession>A0A9W6W354</accession>
<dbReference type="SMART" id="SM00382">
    <property type="entry name" value="AAA"/>
    <property type="match status" value="1"/>
</dbReference>
<reference evidence="5" key="1">
    <citation type="submission" date="2023-03" db="EMBL/GenBank/DDBJ databases">
        <title>Actinorhabdospora filicis NBRC 111898.</title>
        <authorList>
            <person name="Ichikawa N."/>
            <person name="Sato H."/>
            <person name="Tonouchi N."/>
        </authorList>
    </citation>
    <scope>NUCLEOTIDE SEQUENCE</scope>
    <source>
        <strain evidence="5">NBRC 111898</strain>
    </source>
</reference>
<sequence>MITVTGLRKTYPGAIAACDGVDLTVARGEVVALTGPSGSGKSTLLHLIGALDTPDEGVIEVGDVTVTSLRRKDLAGYRRSVGFVFQRFHLLPALTALENVLAPLVPYDVKRPDRERARCLLDAVGLKDRADALPSKLSGGQQQRVAVARALVGEPGLLLADEPTGNLDSATGEEIAELLLGLREERGTTLVIATHDEGFAGRCDRVVRVRDGRLG</sequence>
<dbReference type="EMBL" id="BSTX01000001">
    <property type="protein sequence ID" value="GLZ77752.1"/>
    <property type="molecule type" value="Genomic_DNA"/>
</dbReference>
<keyword evidence="1" id="KW-0813">Transport</keyword>
<organism evidence="5 6">
    <name type="scientific">Actinorhabdospora filicis</name>
    <dbReference type="NCBI Taxonomy" id="1785913"/>
    <lineage>
        <taxon>Bacteria</taxon>
        <taxon>Bacillati</taxon>
        <taxon>Actinomycetota</taxon>
        <taxon>Actinomycetes</taxon>
        <taxon>Micromonosporales</taxon>
        <taxon>Micromonosporaceae</taxon>
        <taxon>Actinorhabdospora</taxon>
    </lineage>
</organism>
<dbReference type="AlphaFoldDB" id="A0A9W6W354"/>
<evidence type="ECO:0000256" key="1">
    <source>
        <dbReference type="ARBA" id="ARBA00022448"/>
    </source>
</evidence>
<dbReference type="Proteomes" id="UP001165079">
    <property type="component" value="Unassembled WGS sequence"/>
</dbReference>
<dbReference type="RefSeq" id="WP_285662839.1">
    <property type="nucleotide sequence ID" value="NZ_BSTX01000001.1"/>
</dbReference>
<protein>
    <submittedName>
        <fullName evidence="5">Macrolide ABC transporter ATP-binding protein</fullName>
    </submittedName>
</protein>
<dbReference type="GO" id="GO:0005524">
    <property type="term" value="F:ATP binding"/>
    <property type="evidence" value="ECO:0007669"/>
    <property type="project" value="UniProtKB-KW"/>
</dbReference>
<keyword evidence="2" id="KW-0547">Nucleotide-binding</keyword>
<dbReference type="InterPro" id="IPR017911">
    <property type="entry name" value="MacB-like_ATP-bd"/>
</dbReference>
<dbReference type="InterPro" id="IPR017871">
    <property type="entry name" value="ABC_transporter-like_CS"/>
</dbReference>
<feature type="domain" description="ABC transporter" evidence="4">
    <location>
        <begin position="2"/>
        <end position="214"/>
    </location>
</feature>
<evidence type="ECO:0000256" key="3">
    <source>
        <dbReference type="ARBA" id="ARBA00022840"/>
    </source>
</evidence>
<evidence type="ECO:0000313" key="5">
    <source>
        <dbReference type="EMBL" id="GLZ77752.1"/>
    </source>
</evidence>
<evidence type="ECO:0000259" key="4">
    <source>
        <dbReference type="PROSITE" id="PS50893"/>
    </source>
</evidence>
<dbReference type="InterPro" id="IPR015854">
    <property type="entry name" value="ABC_transpr_LolD-like"/>
</dbReference>
<dbReference type="SUPFAM" id="SSF52540">
    <property type="entry name" value="P-loop containing nucleoside triphosphate hydrolases"/>
    <property type="match status" value="1"/>
</dbReference>
<keyword evidence="6" id="KW-1185">Reference proteome</keyword>
<dbReference type="InterPro" id="IPR003439">
    <property type="entry name" value="ABC_transporter-like_ATP-bd"/>
</dbReference>